<reference evidence="2 3" key="1">
    <citation type="journal article" date="2019" name="Int. J. Syst. Evol. Microbiol.">
        <title>The Global Catalogue of Microorganisms (GCM) 10K type strain sequencing project: providing services to taxonomists for standard genome sequencing and annotation.</title>
        <authorList>
            <consortium name="The Broad Institute Genomics Platform"/>
            <consortium name="The Broad Institute Genome Sequencing Center for Infectious Disease"/>
            <person name="Wu L."/>
            <person name="Ma J."/>
        </authorList>
    </citation>
    <scope>NUCLEOTIDE SEQUENCE [LARGE SCALE GENOMIC DNA]</scope>
    <source>
        <strain evidence="2 3">JCM 10425</strain>
    </source>
</reference>
<evidence type="ECO:0000313" key="2">
    <source>
        <dbReference type="EMBL" id="GAA0228890.1"/>
    </source>
</evidence>
<protein>
    <submittedName>
        <fullName evidence="2">Uncharacterized protein</fullName>
    </submittedName>
</protein>
<dbReference type="RefSeq" id="WP_344647791.1">
    <property type="nucleotide sequence ID" value="NZ_BAAAGX010000006.1"/>
</dbReference>
<evidence type="ECO:0000256" key="1">
    <source>
        <dbReference type="SAM" id="Phobius"/>
    </source>
</evidence>
<accession>A0ABN0TS86</accession>
<evidence type="ECO:0000313" key="3">
    <source>
        <dbReference type="Proteomes" id="UP001500967"/>
    </source>
</evidence>
<feature type="transmembrane region" description="Helical" evidence="1">
    <location>
        <begin position="290"/>
        <end position="311"/>
    </location>
</feature>
<dbReference type="EMBL" id="BAAAGX010000006">
    <property type="protein sequence ID" value="GAA0228890.1"/>
    <property type="molecule type" value="Genomic_DNA"/>
</dbReference>
<proteinExistence type="predicted"/>
<keyword evidence="1" id="KW-0472">Membrane</keyword>
<feature type="transmembrane region" description="Helical" evidence="1">
    <location>
        <begin position="177"/>
        <end position="196"/>
    </location>
</feature>
<sequence length="425" mass="45840">MDSVEWLIGLAVVAMVTAGVAAAGSRRRQRRVVGGETVRCHTTLALGDERPPWWRGGRGGWLHLSPGRAEWRSALGRRHLDLSGARVHAVSGSAGTYGAAGDTDLRLTLPDGGLVRLDLKRRDAVTVAAALSTRTPPSRSPVPPRRRRWPVIALALCGAWLLTWALTGTIVDRDWTFVLALVGTPLGIAGLTGLAYDHGDRRTPRRSLRAPERPLEPELPAPDEFRFEALAPYAAREARPYVWLDPHRPDGIRLHPGGREVLDRLGLPFGLLIFVVALTRPTDVTGGRAIVTLGAALLLGVWALQRVLALFPAHRALRVLAGQPGEAVSGLVVARPDGEPVLLLSGADRRQVPLRRPLPAAALDFTGPLRLRSHGRLFTFEDVPGVALFPDGPVTPLPDDELTTLVDSAGALRREGKRVAAGYRV</sequence>
<dbReference type="Proteomes" id="UP001500967">
    <property type="component" value="Unassembled WGS sequence"/>
</dbReference>
<keyword evidence="3" id="KW-1185">Reference proteome</keyword>
<keyword evidence="1" id="KW-0812">Transmembrane</keyword>
<feature type="transmembrane region" description="Helical" evidence="1">
    <location>
        <begin position="149"/>
        <end position="171"/>
    </location>
</feature>
<keyword evidence="1" id="KW-1133">Transmembrane helix</keyword>
<comment type="caution">
    <text evidence="2">The sequence shown here is derived from an EMBL/GenBank/DDBJ whole genome shotgun (WGS) entry which is preliminary data.</text>
</comment>
<feature type="transmembrane region" description="Helical" evidence="1">
    <location>
        <begin position="261"/>
        <end position="278"/>
    </location>
</feature>
<feature type="transmembrane region" description="Helical" evidence="1">
    <location>
        <begin position="6"/>
        <end position="24"/>
    </location>
</feature>
<name>A0ABN0TS86_9ACTN</name>
<gene>
    <name evidence="2" type="ORF">GCM10009539_12870</name>
</gene>
<organism evidence="2 3">
    <name type="scientific">Cryptosporangium japonicum</name>
    <dbReference type="NCBI Taxonomy" id="80872"/>
    <lineage>
        <taxon>Bacteria</taxon>
        <taxon>Bacillati</taxon>
        <taxon>Actinomycetota</taxon>
        <taxon>Actinomycetes</taxon>
        <taxon>Cryptosporangiales</taxon>
        <taxon>Cryptosporangiaceae</taxon>
        <taxon>Cryptosporangium</taxon>
    </lineage>
</organism>